<dbReference type="EMBL" id="PZQS01000007">
    <property type="protein sequence ID" value="PVD27710.1"/>
    <property type="molecule type" value="Genomic_DNA"/>
</dbReference>
<sequence>MLLTKVKWENAFNLSIDDPGELTMKNCKHEVSEGDEVVCACSTQHEGNPPPVISWVGQTTSSTLHLYDVTGEDNKTYTCEMIWGNQTKTVSYSLIVRGRSETQQSAKNKEQGILSQHSSSYSGHGEDELIENRYYGGFDIVDGGDFKNVGDDYAEVMEAKSVEPDLYTGIEENNGRQTTEPIRYVEANKGRQAAQVEVYACVEKNKERQPIQPELYATVVKFSGKEQSKTDNSRLQKDFANEENVYTIVDKGAKPESHALSAPIEEMYAQVVKSPK</sequence>
<evidence type="ECO:0000313" key="4">
    <source>
        <dbReference type="Proteomes" id="UP000245119"/>
    </source>
</evidence>
<evidence type="ECO:0000259" key="2">
    <source>
        <dbReference type="PROSITE" id="PS50835"/>
    </source>
</evidence>
<keyword evidence="4" id="KW-1185">Reference proteome</keyword>
<dbReference type="InterPro" id="IPR007110">
    <property type="entry name" value="Ig-like_dom"/>
</dbReference>
<dbReference type="Proteomes" id="UP000245119">
    <property type="component" value="Linkage Group LG7"/>
</dbReference>
<evidence type="ECO:0000313" key="3">
    <source>
        <dbReference type="EMBL" id="PVD27710.1"/>
    </source>
</evidence>
<evidence type="ECO:0000256" key="1">
    <source>
        <dbReference type="SAM" id="MobiDB-lite"/>
    </source>
</evidence>
<reference evidence="3 4" key="1">
    <citation type="submission" date="2018-04" db="EMBL/GenBank/DDBJ databases">
        <title>The genome of golden apple snail Pomacea canaliculata provides insight into stress tolerance and invasive adaptation.</title>
        <authorList>
            <person name="Liu C."/>
            <person name="Liu B."/>
            <person name="Ren Y."/>
            <person name="Zhang Y."/>
            <person name="Wang H."/>
            <person name="Li S."/>
            <person name="Jiang F."/>
            <person name="Yin L."/>
            <person name="Zhang G."/>
            <person name="Qian W."/>
            <person name="Fan W."/>
        </authorList>
    </citation>
    <scope>NUCLEOTIDE SEQUENCE [LARGE SCALE GENOMIC DNA]</scope>
    <source>
        <strain evidence="3">SZHN2017</strain>
        <tissue evidence="3">Muscle</tissue>
    </source>
</reference>
<dbReference type="CDD" id="cd00096">
    <property type="entry name" value="Ig"/>
    <property type="match status" value="1"/>
</dbReference>
<gene>
    <name evidence="3" type="ORF">C0Q70_12881</name>
</gene>
<name>A0A2T7P2S8_POMCA</name>
<feature type="region of interest" description="Disordered" evidence="1">
    <location>
        <begin position="101"/>
        <end position="123"/>
    </location>
</feature>
<comment type="caution">
    <text evidence="3">The sequence shown here is derived from an EMBL/GenBank/DDBJ whole genome shotgun (WGS) entry which is preliminary data.</text>
</comment>
<dbReference type="PROSITE" id="PS50835">
    <property type="entry name" value="IG_LIKE"/>
    <property type="match status" value="1"/>
</dbReference>
<dbReference type="SUPFAM" id="SSF48726">
    <property type="entry name" value="Immunoglobulin"/>
    <property type="match status" value="1"/>
</dbReference>
<proteinExistence type="predicted"/>
<accession>A0A2T7P2S8</accession>
<dbReference type="AlphaFoldDB" id="A0A2T7P2S8"/>
<feature type="compositionally biased region" description="Polar residues" evidence="1">
    <location>
        <begin position="113"/>
        <end position="122"/>
    </location>
</feature>
<dbReference type="InterPro" id="IPR036179">
    <property type="entry name" value="Ig-like_dom_sf"/>
</dbReference>
<feature type="domain" description="Ig-like" evidence="2">
    <location>
        <begin position="19"/>
        <end position="91"/>
    </location>
</feature>
<dbReference type="Gene3D" id="2.60.40.10">
    <property type="entry name" value="Immunoglobulins"/>
    <property type="match status" value="1"/>
</dbReference>
<organism evidence="3 4">
    <name type="scientific">Pomacea canaliculata</name>
    <name type="common">Golden apple snail</name>
    <dbReference type="NCBI Taxonomy" id="400727"/>
    <lineage>
        <taxon>Eukaryota</taxon>
        <taxon>Metazoa</taxon>
        <taxon>Spiralia</taxon>
        <taxon>Lophotrochozoa</taxon>
        <taxon>Mollusca</taxon>
        <taxon>Gastropoda</taxon>
        <taxon>Caenogastropoda</taxon>
        <taxon>Architaenioglossa</taxon>
        <taxon>Ampullarioidea</taxon>
        <taxon>Ampullariidae</taxon>
        <taxon>Pomacea</taxon>
    </lineage>
</organism>
<protein>
    <recommendedName>
        <fullName evidence="2">Ig-like domain-containing protein</fullName>
    </recommendedName>
</protein>
<dbReference type="InterPro" id="IPR013783">
    <property type="entry name" value="Ig-like_fold"/>
</dbReference>